<protein>
    <submittedName>
        <fullName evidence="3">Tropomyosin-2</fullName>
    </submittedName>
</protein>
<dbReference type="InterPro" id="IPR000533">
    <property type="entry name" value="Tropomyosin"/>
</dbReference>
<dbReference type="Proteomes" id="UP001140453">
    <property type="component" value="Unassembled WGS sequence"/>
</dbReference>
<proteinExistence type="predicted"/>
<organism evidence="3 4">
    <name type="scientific">Gnomoniopsis smithogilvyi</name>
    <dbReference type="NCBI Taxonomy" id="1191159"/>
    <lineage>
        <taxon>Eukaryota</taxon>
        <taxon>Fungi</taxon>
        <taxon>Dikarya</taxon>
        <taxon>Ascomycota</taxon>
        <taxon>Pezizomycotina</taxon>
        <taxon>Sordariomycetes</taxon>
        <taxon>Sordariomycetidae</taxon>
        <taxon>Diaporthales</taxon>
        <taxon>Gnomoniaceae</taxon>
        <taxon>Gnomoniopsis</taxon>
    </lineage>
</organism>
<feature type="coiled-coil region" evidence="2">
    <location>
        <begin position="140"/>
        <end position="181"/>
    </location>
</feature>
<dbReference type="SUPFAM" id="SSF57997">
    <property type="entry name" value="Tropomyosin"/>
    <property type="match status" value="1"/>
</dbReference>
<reference evidence="3" key="1">
    <citation type="submission" date="2022-10" db="EMBL/GenBank/DDBJ databases">
        <title>Tapping the CABI collections for fungal endophytes: first genome assemblies for Collariella, Neodidymelliopsis, Ascochyta clinopodiicola, Didymella pomorum, Didymosphaeria variabile, Neocosmospora piperis and Neocucurbitaria cava.</title>
        <authorList>
            <person name="Hill R."/>
        </authorList>
    </citation>
    <scope>NUCLEOTIDE SEQUENCE</scope>
    <source>
        <strain evidence="3">IMI 355082</strain>
    </source>
</reference>
<evidence type="ECO:0000313" key="4">
    <source>
        <dbReference type="Proteomes" id="UP001140453"/>
    </source>
</evidence>
<dbReference type="OrthoDB" id="128924at2759"/>
<name>A0A9W8YNU7_9PEZI</name>
<evidence type="ECO:0000256" key="1">
    <source>
        <dbReference type="ARBA" id="ARBA00023054"/>
    </source>
</evidence>
<dbReference type="Gene3D" id="1.20.5.340">
    <property type="match status" value="1"/>
</dbReference>
<gene>
    <name evidence="3" type="primary">TPM2</name>
    <name evidence="3" type="ORF">N0V93_006769</name>
</gene>
<evidence type="ECO:0000256" key="2">
    <source>
        <dbReference type="SAM" id="Coils"/>
    </source>
</evidence>
<dbReference type="AlphaFoldDB" id="A0A9W8YNU7"/>
<dbReference type="Pfam" id="PF00261">
    <property type="entry name" value="Tropomyosin"/>
    <property type="match status" value="2"/>
</dbReference>
<keyword evidence="1 2" id="KW-0175">Coiled coil</keyword>
<keyword evidence="4" id="KW-1185">Reference proteome</keyword>
<accession>A0A9W8YNU7</accession>
<sequence length="185" mass="21640">MLKFVTQKMNQLRLEADDSAQKVEEMSAKMKTLEQDNLAKEQEVTSLSHKNGLLEAEVEKLETMIKDFKKAAEDGTQHSSTNEALTRRLQLLEEEAEEADKTLREANEKYVADYYTFKSHDYMTWRCLLFALLRQTDVKAGHFERKVQALESERDSWESKYEEMAKKYADIKKELEEFQAEIGNI</sequence>
<feature type="coiled-coil region" evidence="2">
    <location>
        <begin position="2"/>
        <end position="109"/>
    </location>
</feature>
<comment type="caution">
    <text evidence="3">The sequence shown here is derived from an EMBL/GenBank/DDBJ whole genome shotgun (WGS) entry which is preliminary data.</text>
</comment>
<dbReference type="EMBL" id="JAPEVB010000004">
    <property type="protein sequence ID" value="KAJ4389303.1"/>
    <property type="molecule type" value="Genomic_DNA"/>
</dbReference>
<evidence type="ECO:0000313" key="3">
    <source>
        <dbReference type="EMBL" id="KAJ4389303.1"/>
    </source>
</evidence>